<comment type="subcellular location">
    <subcellularLocation>
        <location evidence="1">Plastid</location>
    </subcellularLocation>
</comment>
<sequence>MNIPLRLQQLILLASALIHCNGLSSPKESLSRRDILFKGAAVTATAAISFIPRQEAWAVADKDFLAIDANVGPPERQNLLSKLGKVSDDEMEKLISKLEPLDPSQGKGATLDELGGRWELIYSVNAEAFSPLLNLPKPIRPTSLQLLGDAATQTVGKGRVAQVLNFPIVPLSLILSSGAVPVSSDSTTLEIFPPFRLEASFAGSKFQLVESGSDAGFRALNARDEDAQAAGRNMYKQRYLETTGKKGDLRISEVVSGDPVIVGRSLHSSTALINECYNMRFVMD</sequence>
<dbReference type="EMBL" id="KV784354">
    <property type="protein sequence ID" value="OEU21008.1"/>
    <property type="molecule type" value="Genomic_DNA"/>
</dbReference>
<dbReference type="InterPro" id="IPR006843">
    <property type="entry name" value="PAP/fibrillin_dom"/>
</dbReference>
<evidence type="ECO:0000256" key="2">
    <source>
        <dbReference type="ARBA" id="ARBA00022640"/>
    </source>
</evidence>
<dbReference type="InterPro" id="IPR006311">
    <property type="entry name" value="TAT_signal"/>
</dbReference>
<organism evidence="5 6">
    <name type="scientific">Fragilariopsis cylindrus CCMP1102</name>
    <dbReference type="NCBI Taxonomy" id="635003"/>
    <lineage>
        <taxon>Eukaryota</taxon>
        <taxon>Sar</taxon>
        <taxon>Stramenopiles</taxon>
        <taxon>Ochrophyta</taxon>
        <taxon>Bacillariophyta</taxon>
        <taxon>Bacillariophyceae</taxon>
        <taxon>Bacillariophycidae</taxon>
        <taxon>Bacillariales</taxon>
        <taxon>Bacillariaceae</taxon>
        <taxon>Fragilariopsis</taxon>
    </lineage>
</organism>
<dbReference type="Proteomes" id="UP000095751">
    <property type="component" value="Unassembled WGS sequence"/>
</dbReference>
<protein>
    <recommendedName>
        <fullName evidence="4">Plastid lipid-associated protein/fibrillin conserved domain-containing protein</fullName>
    </recommendedName>
</protein>
<dbReference type="OrthoDB" id="42614at2759"/>
<dbReference type="Pfam" id="PF04755">
    <property type="entry name" value="PAP_fibrillin"/>
    <property type="match status" value="1"/>
</dbReference>
<proteinExistence type="predicted"/>
<evidence type="ECO:0000313" key="5">
    <source>
        <dbReference type="EMBL" id="OEU21008.1"/>
    </source>
</evidence>
<dbReference type="AlphaFoldDB" id="A0A1E7FS87"/>
<keyword evidence="3" id="KW-0732">Signal</keyword>
<keyword evidence="6" id="KW-1185">Reference proteome</keyword>
<feature type="chain" id="PRO_5009193534" description="Plastid lipid-associated protein/fibrillin conserved domain-containing protein" evidence="3">
    <location>
        <begin position="23"/>
        <end position="284"/>
    </location>
</feature>
<keyword evidence="2" id="KW-0934">Plastid</keyword>
<name>A0A1E7FS87_9STRA</name>
<gene>
    <name evidence="5" type="ORF">FRACYDRAFT_206171</name>
</gene>
<evidence type="ECO:0000256" key="1">
    <source>
        <dbReference type="ARBA" id="ARBA00004474"/>
    </source>
</evidence>
<dbReference type="InParanoid" id="A0A1E7FS87"/>
<evidence type="ECO:0000313" key="6">
    <source>
        <dbReference type="Proteomes" id="UP000095751"/>
    </source>
</evidence>
<feature type="domain" description="Plastid lipid-associated protein/fibrillin conserved" evidence="4">
    <location>
        <begin position="88"/>
        <end position="145"/>
    </location>
</feature>
<reference evidence="5 6" key="1">
    <citation type="submission" date="2016-09" db="EMBL/GenBank/DDBJ databases">
        <title>Extensive genetic diversity and differential bi-allelic expression allows diatom success in the polar Southern Ocean.</title>
        <authorList>
            <consortium name="DOE Joint Genome Institute"/>
            <person name="Mock T."/>
            <person name="Otillar R.P."/>
            <person name="Strauss J."/>
            <person name="Dupont C."/>
            <person name="Frickenhaus S."/>
            <person name="Maumus F."/>
            <person name="Mcmullan M."/>
            <person name="Sanges R."/>
            <person name="Schmutz J."/>
            <person name="Toseland A."/>
            <person name="Valas R."/>
            <person name="Veluchamy A."/>
            <person name="Ward B.J."/>
            <person name="Allen A."/>
            <person name="Barry K."/>
            <person name="Falciatore A."/>
            <person name="Ferrante M."/>
            <person name="Fortunato A.E."/>
            <person name="Gloeckner G."/>
            <person name="Gruber A."/>
            <person name="Hipkin R."/>
            <person name="Janech M."/>
            <person name="Kroth P."/>
            <person name="Leese F."/>
            <person name="Lindquist E."/>
            <person name="Lyon B.R."/>
            <person name="Martin J."/>
            <person name="Mayer C."/>
            <person name="Parker M."/>
            <person name="Quesneville H."/>
            <person name="Raymond J."/>
            <person name="Uhlig C."/>
            <person name="Valentin K.U."/>
            <person name="Worden A.Z."/>
            <person name="Armbrust E.V."/>
            <person name="Bowler C."/>
            <person name="Green B."/>
            <person name="Moulton V."/>
            <person name="Van Oosterhout C."/>
            <person name="Grigoriev I."/>
        </authorList>
    </citation>
    <scope>NUCLEOTIDE SEQUENCE [LARGE SCALE GENOMIC DNA]</scope>
    <source>
        <strain evidence="5 6">CCMP1102</strain>
    </source>
</reference>
<accession>A0A1E7FS87</accession>
<evidence type="ECO:0000259" key="4">
    <source>
        <dbReference type="Pfam" id="PF04755"/>
    </source>
</evidence>
<evidence type="ECO:0000256" key="3">
    <source>
        <dbReference type="SAM" id="SignalP"/>
    </source>
</evidence>
<dbReference type="PROSITE" id="PS51318">
    <property type="entry name" value="TAT"/>
    <property type="match status" value="1"/>
</dbReference>
<feature type="signal peptide" evidence="3">
    <location>
        <begin position="1"/>
        <end position="22"/>
    </location>
</feature>
<dbReference type="KEGG" id="fcy:FRACYDRAFT_206171"/>
<dbReference type="GO" id="GO:0009536">
    <property type="term" value="C:plastid"/>
    <property type="evidence" value="ECO:0007669"/>
    <property type="project" value="UniProtKB-SubCell"/>
</dbReference>